<protein>
    <submittedName>
        <fullName evidence="2">Phosphoglycerol transferase</fullName>
    </submittedName>
</protein>
<dbReference type="RefSeq" id="WP_204994476.1">
    <property type="nucleotide sequence ID" value="NZ_SHRF01000049.1"/>
</dbReference>
<evidence type="ECO:0000313" key="3">
    <source>
        <dbReference type="Proteomes" id="UP000291713"/>
    </source>
</evidence>
<reference evidence="2 3" key="1">
    <citation type="journal article" date="2018" name="Sci. Rep.">
        <title>Genomic diversity and distribution of Bifidobacterium longum subsp. longum across the human lifespan.</title>
        <authorList>
            <person name="Odamaki T."/>
            <person name="Bottacini F."/>
            <person name="Kato K."/>
            <person name="Mitsuyama E."/>
            <person name="Yoshida K."/>
            <person name="Horigome A."/>
            <person name="Xiao J.Z."/>
            <person name="van Sinderen D."/>
        </authorList>
    </citation>
    <scope>NUCLEOTIDE SEQUENCE [LARGE SCALE GENOMIC DNA]</scope>
    <source>
        <strain evidence="2 3">MCC10120</strain>
    </source>
</reference>
<dbReference type="Proteomes" id="UP000291713">
    <property type="component" value="Unassembled WGS sequence"/>
</dbReference>
<organism evidence="2 3">
    <name type="scientific">Bifidobacterium longum subsp. longum</name>
    <dbReference type="NCBI Taxonomy" id="1679"/>
    <lineage>
        <taxon>Bacteria</taxon>
        <taxon>Bacillati</taxon>
        <taxon>Actinomycetota</taxon>
        <taxon>Actinomycetes</taxon>
        <taxon>Bifidobacteriales</taxon>
        <taxon>Bifidobacteriaceae</taxon>
        <taxon>Bifidobacterium</taxon>
    </lineage>
</organism>
<accession>A0A4R0WEI3</accession>
<feature type="region of interest" description="Disordered" evidence="1">
    <location>
        <begin position="1"/>
        <end position="30"/>
    </location>
</feature>
<evidence type="ECO:0000313" key="2">
    <source>
        <dbReference type="EMBL" id="TCF93804.1"/>
    </source>
</evidence>
<dbReference type="EMBL" id="SHTU01000031">
    <property type="protein sequence ID" value="TCF93804.1"/>
    <property type="molecule type" value="Genomic_DNA"/>
</dbReference>
<gene>
    <name evidence="2" type="ORF">MCC10120_1932</name>
</gene>
<dbReference type="GO" id="GO:0016740">
    <property type="term" value="F:transferase activity"/>
    <property type="evidence" value="ECO:0007669"/>
    <property type="project" value="UniProtKB-KW"/>
</dbReference>
<feature type="compositionally biased region" description="Polar residues" evidence="1">
    <location>
        <begin position="7"/>
        <end position="19"/>
    </location>
</feature>
<name>A0A4R0WEI3_BIFLL</name>
<sequence length="140" mass="15501">MNIPKLTPNTGNDHSLSNGAGSGMKLSPSKAGTNYTSPNYFMEMASEHMNAKVSPYLAFLSTVRTKLPAVERLVLGEGGFTNDTSTTYLDKNGDVVKRKDLSKQQKTLLKEYRLIQYDMTAGKGYLANTDFFNVPNTQHR</sequence>
<keyword evidence="2" id="KW-0808">Transferase</keyword>
<dbReference type="AlphaFoldDB" id="A0A4R0WEI3"/>
<proteinExistence type="predicted"/>
<evidence type="ECO:0000256" key="1">
    <source>
        <dbReference type="SAM" id="MobiDB-lite"/>
    </source>
</evidence>
<comment type="caution">
    <text evidence="2">The sequence shown here is derived from an EMBL/GenBank/DDBJ whole genome shotgun (WGS) entry which is preliminary data.</text>
</comment>